<dbReference type="KEGG" id="cvn:111127721"/>
<evidence type="ECO:0000313" key="2">
    <source>
        <dbReference type="RefSeq" id="XP_022328661.1"/>
    </source>
</evidence>
<keyword evidence="1" id="KW-1185">Reference proteome</keyword>
<gene>
    <name evidence="2" type="primary">LOC111127721</name>
</gene>
<dbReference type="OrthoDB" id="6188948at2759"/>
<dbReference type="Proteomes" id="UP000694844">
    <property type="component" value="Chromosome 4"/>
</dbReference>
<proteinExistence type="predicted"/>
<accession>A0A8B8DNT9</accession>
<reference evidence="2" key="1">
    <citation type="submission" date="2025-08" db="UniProtKB">
        <authorList>
            <consortium name="RefSeq"/>
        </authorList>
    </citation>
    <scope>IDENTIFICATION</scope>
    <source>
        <tissue evidence="2">Whole sample</tissue>
    </source>
</reference>
<evidence type="ECO:0000313" key="1">
    <source>
        <dbReference type="Proteomes" id="UP000694844"/>
    </source>
</evidence>
<dbReference type="GeneID" id="111127721"/>
<sequence>MHVNSRSRLQCATDCGKQGNFDVFRYKKEKCFCSDSNAGFVVGKAFTYTVYIRKKTLMNWNFTSSCSEKSSFNGSVEVRRSPCTVDASIILHNRKLLLFSNNTILFYDDYKNVNTGPTSICYISDLFLGVVGPVDAAFNDNTSVHIIQGLDVYVYPLSTILVDIPATPLQTLSLTHMFNFGTAHKTPSSIDCVINDGSRFYFFGENYLYDLSTNSPTAVEWKSNSAHNPFKSANHTPYPHRVDACATVDSHRILFFSGLEYLFFDFADKMGHWSERNQTMC</sequence>
<dbReference type="InterPro" id="IPR036375">
    <property type="entry name" value="Hemopexin-like_dom_sf"/>
</dbReference>
<dbReference type="AlphaFoldDB" id="A0A8B8DNT9"/>
<organism evidence="1 2">
    <name type="scientific">Crassostrea virginica</name>
    <name type="common">Eastern oyster</name>
    <dbReference type="NCBI Taxonomy" id="6565"/>
    <lineage>
        <taxon>Eukaryota</taxon>
        <taxon>Metazoa</taxon>
        <taxon>Spiralia</taxon>
        <taxon>Lophotrochozoa</taxon>
        <taxon>Mollusca</taxon>
        <taxon>Bivalvia</taxon>
        <taxon>Autobranchia</taxon>
        <taxon>Pteriomorphia</taxon>
        <taxon>Ostreida</taxon>
        <taxon>Ostreoidea</taxon>
        <taxon>Ostreidae</taxon>
        <taxon>Crassostrea</taxon>
    </lineage>
</organism>
<dbReference type="RefSeq" id="XP_022328661.1">
    <property type="nucleotide sequence ID" value="XM_022472953.1"/>
</dbReference>
<name>A0A8B8DNT9_CRAVI</name>
<dbReference type="SUPFAM" id="SSF50923">
    <property type="entry name" value="Hemopexin-like domain"/>
    <property type="match status" value="1"/>
</dbReference>
<dbReference type="Gene3D" id="2.110.10.10">
    <property type="entry name" value="Hemopexin-like domain"/>
    <property type="match status" value="2"/>
</dbReference>
<protein>
    <submittedName>
        <fullName evidence="2">Uncharacterized protein LOC111127721</fullName>
    </submittedName>
</protein>